<evidence type="ECO:0000256" key="5">
    <source>
        <dbReference type="ARBA" id="ARBA00022691"/>
    </source>
</evidence>
<dbReference type="GO" id="GO:0032259">
    <property type="term" value="P:methylation"/>
    <property type="evidence" value="ECO:0007669"/>
    <property type="project" value="UniProtKB-KW"/>
</dbReference>
<evidence type="ECO:0000256" key="6">
    <source>
        <dbReference type="RuleBase" id="RU362030"/>
    </source>
</evidence>
<dbReference type="AlphaFoldDB" id="A0A8J3Y299"/>
<dbReference type="GO" id="GO:0008168">
    <property type="term" value="F:methyltransferase activity"/>
    <property type="evidence" value="ECO:0007669"/>
    <property type="project" value="UniProtKB-UniRule"/>
</dbReference>
<keyword evidence="5 6" id="KW-0949">S-adenosyl-L-methionine</keyword>
<evidence type="ECO:0000256" key="1">
    <source>
        <dbReference type="ARBA" id="ARBA00003907"/>
    </source>
</evidence>
<dbReference type="InterPro" id="IPR007213">
    <property type="entry name" value="Ppm1/Ppm2/Tcmp"/>
</dbReference>
<keyword evidence="4" id="KW-0808">Transferase</keyword>
<evidence type="ECO:0000256" key="4">
    <source>
        <dbReference type="ARBA" id="ARBA00022679"/>
    </source>
</evidence>
<organism evidence="7 8">
    <name type="scientific">Planotetraspora thailandica</name>
    <dbReference type="NCBI Taxonomy" id="487172"/>
    <lineage>
        <taxon>Bacteria</taxon>
        <taxon>Bacillati</taxon>
        <taxon>Actinomycetota</taxon>
        <taxon>Actinomycetes</taxon>
        <taxon>Streptosporangiales</taxon>
        <taxon>Streptosporangiaceae</taxon>
        <taxon>Planotetraspora</taxon>
    </lineage>
</organism>
<keyword evidence="8" id="KW-1185">Reference proteome</keyword>
<name>A0A8J3Y299_9ACTN</name>
<dbReference type="InterPro" id="IPR029063">
    <property type="entry name" value="SAM-dependent_MTases_sf"/>
</dbReference>
<evidence type="ECO:0000256" key="2">
    <source>
        <dbReference type="ARBA" id="ARBA00008138"/>
    </source>
</evidence>
<reference evidence="7" key="1">
    <citation type="submission" date="2021-01" db="EMBL/GenBank/DDBJ databases">
        <title>Whole genome shotgun sequence of Planotetraspora thailandica NBRC 104271.</title>
        <authorList>
            <person name="Komaki H."/>
            <person name="Tamura T."/>
        </authorList>
    </citation>
    <scope>NUCLEOTIDE SEQUENCE</scope>
    <source>
        <strain evidence="7">NBRC 104271</strain>
    </source>
</reference>
<dbReference type="NCBIfam" id="TIGR00027">
    <property type="entry name" value="mthyl_TIGR00027"/>
    <property type="match status" value="1"/>
</dbReference>
<evidence type="ECO:0000313" key="7">
    <source>
        <dbReference type="EMBL" id="GII59543.1"/>
    </source>
</evidence>
<dbReference type="EC" id="2.1.1.-" evidence="6"/>
<dbReference type="Gene3D" id="3.40.50.150">
    <property type="entry name" value="Vaccinia Virus protein VP39"/>
    <property type="match status" value="1"/>
</dbReference>
<gene>
    <name evidence="7" type="ORF">Pth03_79320</name>
</gene>
<accession>A0A8J3Y299</accession>
<sequence>MTSAEIAAASAYWTAAVRARETARPDHLFRDPWASALAGERGRELLRRKEERDRREDVLLPLRTRWFDDAVATELSGETGQLVELGSGLDTRPYRLQLPTGTRAFELDQSSVLRHKEAVMATTPTPHRSVTDVAIDLGGDWAPDLVDAGFEPSRRTVWVAEGLLMYLDHGAGTRLLRTAAGLSAPGSVLILDTLARSKPPTEQAAGTGAKFMPDDLPSLLAAHHWTHREHTTIAGPARAYGRIPDPPRSSEKPTDLTYLLVIADLTQRPPTQNARLGYPSRASR</sequence>
<comment type="caution">
    <text evidence="7">The sequence shown here is derived from an EMBL/GenBank/DDBJ whole genome shotgun (WGS) entry which is preliminary data.</text>
</comment>
<comment type="similarity">
    <text evidence="2 6">Belongs to the UPF0677 family.</text>
</comment>
<protein>
    <recommendedName>
        <fullName evidence="6">S-adenosyl-L-methionine-dependent methyltransferase</fullName>
        <ecNumber evidence="6">2.1.1.-</ecNumber>
    </recommendedName>
</protein>
<evidence type="ECO:0000256" key="3">
    <source>
        <dbReference type="ARBA" id="ARBA00022603"/>
    </source>
</evidence>
<proteinExistence type="inferred from homology"/>
<dbReference type="SUPFAM" id="SSF53335">
    <property type="entry name" value="S-adenosyl-L-methionine-dependent methyltransferases"/>
    <property type="match status" value="1"/>
</dbReference>
<dbReference type="Pfam" id="PF04072">
    <property type="entry name" value="LCM"/>
    <property type="match status" value="1"/>
</dbReference>
<dbReference type="PANTHER" id="PTHR43619:SF2">
    <property type="entry name" value="S-ADENOSYL-L-METHIONINE-DEPENDENT METHYLTRANSFERASES SUPERFAMILY PROTEIN"/>
    <property type="match status" value="1"/>
</dbReference>
<keyword evidence="3 6" id="KW-0489">Methyltransferase</keyword>
<dbReference type="EMBL" id="BOOR01000088">
    <property type="protein sequence ID" value="GII59543.1"/>
    <property type="molecule type" value="Genomic_DNA"/>
</dbReference>
<dbReference type="InterPro" id="IPR011610">
    <property type="entry name" value="SAM_mthyl_Trfase_ML2640-like"/>
</dbReference>
<comment type="function">
    <text evidence="1 6">Exhibits S-adenosyl-L-methionine-dependent methyltransferase activity.</text>
</comment>
<evidence type="ECO:0000313" key="8">
    <source>
        <dbReference type="Proteomes" id="UP000605992"/>
    </source>
</evidence>
<dbReference type="PANTHER" id="PTHR43619">
    <property type="entry name" value="S-ADENOSYL-L-METHIONINE-DEPENDENT METHYLTRANSFERASE YKTD-RELATED"/>
    <property type="match status" value="1"/>
</dbReference>
<dbReference type="Proteomes" id="UP000605992">
    <property type="component" value="Unassembled WGS sequence"/>
</dbReference>